<feature type="domain" description="Glycosyl transferase family 1" evidence="1">
    <location>
        <begin position="191"/>
        <end position="340"/>
    </location>
</feature>
<dbReference type="Pfam" id="PF00534">
    <property type="entry name" value="Glycos_transf_1"/>
    <property type="match status" value="1"/>
</dbReference>
<protein>
    <recommendedName>
        <fullName evidence="5">Glycosyltransferase</fullName>
    </recommendedName>
</protein>
<dbReference type="PANTHER" id="PTHR12526:SF630">
    <property type="entry name" value="GLYCOSYLTRANSFERASE"/>
    <property type="match status" value="1"/>
</dbReference>
<evidence type="ECO:0000259" key="2">
    <source>
        <dbReference type="Pfam" id="PF13439"/>
    </source>
</evidence>
<dbReference type="Pfam" id="PF13439">
    <property type="entry name" value="Glyco_transf_4"/>
    <property type="match status" value="1"/>
</dbReference>
<keyword evidence="4" id="KW-1185">Reference proteome</keyword>
<evidence type="ECO:0000313" key="3">
    <source>
        <dbReference type="EMBL" id="RCN59023.1"/>
    </source>
</evidence>
<dbReference type="InterPro" id="IPR028098">
    <property type="entry name" value="Glyco_trans_4-like_N"/>
</dbReference>
<dbReference type="RefSeq" id="WP_114282407.1">
    <property type="nucleotide sequence ID" value="NZ_PSYR01000001.1"/>
</dbReference>
<name>A0A368HI48_9GAMM</name>
<sequence>MKRQDVVVEVIYAPLVGGSEMLAFNLCKEWQAGGIKTRICCLYERSGALTKVFEEAGIPYDLLDIGGHRLFGRWLRTARYFYRTRPRAIHVHHLGSLVNVLVPAYLAGCFNIVYTEHSAYTIARTRWMQRLLPVVSRLVTRFTCVSRNLADFFTTLGVPRELLLTIYNGVDIDRYKPGAPRAEFCPVVRIGAVGRLVAEKDYPTLLAALALLKARNVRFFAEIAGDGPLAADLKERAQALGLRGLVSFHGSCDNVPAFLRELDIYVLSSRHEGLPIAVLEAMATALPVVATRITAIPEIIDDGCTGILVPPGDAAAMADALAALAGDGSRRRALGEAARELVRTRYTISGTSRSYAAELGIRTKKKVV</sequence>
<evidence type="ECO:0000313" key="4">
    <source>
        <dbReference type="Proteomes" id="UP000253250"/>
    </source>
</evidence>
<feature type="domain" description="Glycosyltransferase subfamily 4-like N-terminal" evidence="2">
    <location>
        <begin position="16"/>
        <end position="174"/>
    </location>
</feature>
<proteinExistence type="predicted"/>
<dbReference type="AlphaFoldDB" id="A0A368HI48"/>
<dbReference type="OrthoDB" id="5290958at2"/>
<dbReference type="Proteomes" id="UP000253250">
    <property type="component" value="Unassembled WGS sequence"/>
</dbReference>
<dbReference type="GO" id="GO:0016757">
    <property type="term" value="F:glycosyltransferase activity"/>
    <property type="evidence" value="ECO:0007669"/>
    <property type="project" value="InterPro"/>
</dbReference>
<evidence type="ECO:0000259" key="1">
    <source>
        <dbReference type="Pfam" id="PF00534"/>
    </source>
</evidence>
<dbReference type="GO" id="GO:1901135">
    <property type="term" value="P:carbohydrate derivative metabolic process"/>
    <property type="evidence" value="ECO:0007669"/>
    <property type="project" value="UniProtKB-ARBA"/>
</dbReference>
<comment type="caution">
    <text evidence="3">The sequence shown here is derived from an EMBL/GenBank/DDBJ whole genome shotgun (WGS) entry which is preliminary data.</text>
</comment>
<evidence type="ECO:0008006" key="5">
    <source>
        <dbReference type="Google" id="ProtNLM"/>
    </source>
</evidence>
<reference evidence="3 4" key="1">
    <citation type="submission" date="2018-02" db="EMBL/GenBank/DDBJ databases">
        <title>Insights into the biology of acidophilic members of the Acidiferrobacteraceae family derived from comparative genomic analyses.</title>
        <authorList>
            <person name="Issotta F."/>
            <person name="Thyssen C."/>
            <person name="Mena C."/>
            <person name="Moya A."/>
            <person name="Bellenberg S."/>
            <person name="Sproer C."/>
            <person name="Covarrubias P.C."/>
            <person name="Sand W."/>
            <person name="Quatrini R."/>
            <person name="Vera M."/>
        </authorList>
    </citation>
    <scope>NUCLEOTIDE SEQUENCE [LARGE SCALE GENOMIC DNA]</scope>
    <source>
        <strain evidence="4">m-1</strain>
    </source>
</reference>
<dbReference type="Gene3D" id="3.40.50.2000">
    <property type="entry name" value="Glycogen Phosphorylase B"/>
    <property type="match status" value="2"/>
</dbReference>
<dbReference type="SUPFAM" id="SSF53756">
    <property type="entry name" value="UDP-Glycosyltransferase/glycogen phosphorylase"/>
    <property type="match status" value="1"/>
</dbReference>
<dbReference type="EMBL" id="PSYR01000001">
    <property type="protein sequence ID" value="RCN59023.1"/>
    <property type="molecule type" value="Genomic_DNA"/>
</dbReference>
<accession>A0A368HI48</accession>
<dbReference type="InterPro" id="IPR001296">
    <property type="entry name" value="Glyco_trans_1"/>
</dbReference>
<gene>
    <name evidence="3" type="ORF">C4900_04570</name>
</gene>
<organism evidence="3 4">
    <name type="scientific">Acidiferrobacter thiooxydans</name>
    <dbReference type="NCBI Taxonomy" id="163359"/>
    <lineage>
        <taxon>Bacteria</taxon>
        <taxon>Pseudomonadati</taxon>
        <taxon>Pseudomonadota</taxon>
        <taxon>Gammaproteobacteria</taxon>
        <taxon>Acidiferrobacterales</taxon>
        <taxon>Acidiferrobacteraceae</taxon>
        <taxon>Acidiferrobacter</taxon>
    </lineage>
</organism>
<dbReference type="PANTHER" id="PTHR12526">
    <property type="entry name" value="GLYCOSYLTRANSFERASE"/>
    <property type="match status" value="1"/>
</dbReference>